<evidence type="ECO:0000313" key="3">
    <source>
        <dbReference type="Proteomes" id="UP000294887"/>
    </source>
</evidence>
<sequence length="119" mass="13529">MNRWLLTLSIFLLSFTTALAHHGWRWTSDTNVEVIGVIESATLGNPHGVLILDVEGQKWTAEVGQPWRNQRAGLKDEMMSKGTEITIDGQRSADPKELRVKAERIVIDGKRYVLYPERN</sequence>
<keyword evidence="1" id="KW-0732">Signal</keyword>
<dbReference type="InterPro" id="IPR046150">
    <property type="entry name" value="DUF6152"/>
</dbReference>
<dbReference type="Pfam" id="PF19649">
    <property type="entry name" value="DUF6152"/>
    <property type="match status" value="1"/>
</dbReference>
<dbReference type="OrthoDB" id="6896283at2"/>
<evidence type="ECO:0008006" key="4">
    <source>
        <dbReference type="Google" id="ProtNLM"/>
    </source>
</evidence>
<evidence type="ECO:0000256" key="1">
    <source>
        <dbReference type="SAM" id="SignalP"/>
    </source>
</evidence>
<gene>
    <name evidence="2" type="ORF">EV695_2499</name>
</gene>
<dbReference type="EMBL" id="SMFQ01000004">
    <property type="protein sequence ID" value="TCJ84542.1"/>
    <property type="molecule type" value="Genomic_DNA"/>
</dbReference>
<accession>A0A4R1EX14</accession>
<dbReference type="AlphaFoldDB" id="A0A4R1EX14"/>
<dbReference type="Proteomes" id="UP000294887">
    <property type="component" value="Unassembled WGS sequence"/>
</dbReference>
<feature type="signal peptide" evidence="1">
    <location>
        <begin position="1"/>
        <end position="20"/>
    </location>
</feature>
<keyword evidence="3" id="KW-1185">Reference proteome</keyword>
<evidence type="ECO:0000313" key="2">
    <source>
        <dbReference type="EMBL" id="TCJ84542.1"/>
    </source>
</evidence>
<feature type="chain" id="PRO_5020808629" description="DUF5666 domain-containing protein" evidence="1">
    <location>
        <begin position="21"/>
        <end position="119"/>
    </location>
</feature>
<organism evidence="2 3">
    <name type="scientific">Cocleimonas flava</name>
    <dbReference type="NCBI Taxonomy" id="634765"/>
    <lineage>
        <taxon>Bacteria</taxon>
        <taxon>Pseudomonadati</taxon>
        <taxon>Pseudomonadota</taxon>
        <taxon>Gammaproteobacteria</taxon>
        <taxon>Thiotrichales</taxon>
        <taxon>Thiotrichaceae</taxon>
        <taxon>Cocleimonas</taxon>
    </lineage>
</organism>
<protein>
    <recommendedName>
        <fullName evidence="4">DUF5666 domain-containing protein</fullName>
    </recommendedName>
</protein>
<dbReference type="RefSeq" id="WP_131906290.1">
    <property type="nucleotide sequence ID" value="NZ_BAAAFU010000006.1"/>
</dbReference>
<reference evidence="2 3" key="1">
    <citation type="submission" date="2019-03" db="EMBL/GenBank/DDBJ databases">
        <title>Genomic Encyclopedia of Type Strains, Phase IV (KMG-IV): sequencing the most valuable type-strain genomes for metagenomic binning, comparative biology and taxonomic classification.</title>
        <authorList>
            <person name="Goeker M."/>
        </authorList>
    </citation>
    <scope>NUCLEOTIDE SEQUENCE [LARGE SCALE GENOMIC DNA]</scope>
    <source>
        <strain evidence="2 3">DSM 24830</strain>
    </source>
</reference>
<comment type="caution">
    <text evidence="2">The sequence shown here is derived from an EMBL/GenBank/DDBJ whole genome shotgun (WGS) entry which is preliminary data.</text>
</comment>
<name>A0A4R1EX14_9GAMM</name>
<proteinExistence type="predicted"/>